<accession>A0ABW8UF96</accession>
<keyword evidence="2" id="KW-1185">Reference proteome</keyword>
<name>A0ABW8UF96_9LACO</name>
<gene>
    <name evidence="1" type="ORF">ACEN34_04560</name>
</gene>
<protein>
    <submittedName>
        <fullName evidence="1">Uncharacterized protein</fullName>
    </submittedName>
</protein>
<sequence length="61" mass="7102">MRSFSYIGLKHYLDNLGEFSEITISVFENASRCYKVKLHQLSDLEKLTSQAIFNVDCTKIR</sequence>
<organism evidence="1 2">
    <name type="scientific">Loigolactobacillus zhaoyuanensis</name>
    <dbReference type="NCBI Taxonomy" id="2486017"/>
    <lineage>
        <taxon>Bacteria</taxon>
        <taxon>Bacillati</taxon>
        <taxon>Bacillota</taxon>
        <taxon>Bacilli</taxon>
        <taxon>Lactobacillales</taxon>
        <taxon>Lactobacillaceae</taxon>
        <taxon>Loigolactobacillus</taxon>
    </lineage>
</organism>
<dbReference type="Proteomes" id="UP001625389">
    <property type="component" value="Unassembled WGS sequence"/>
</dbReference>
<evidence type="ECO:0000313" key="2">
    <source>
        <dbReference type="Proteomes" id="UP001625389"/>
    </source>
</evidence>
<dbReference type="EMBL" id="JBGQPK010000012">
    <property type="protein sequence ID" value="MFL2028885.1"/>
    <property type="molecule type" value="Genomic_DNA"/>
</dbReference>
<reference evidence="1 2" key="1">
    <citation type="submission" date="2024-08" db="EMBL/GenBank/DDBJ databases">
        <authorList>
            <person name="Arias E."/>
        </authorList>
    </citation>
    <scope>NUCLEOTIDE SEQUENCE [LARGE SCALE GENOMIC DNA]</scope>
    <source>
        <strain evidence="1 2">FAM 25317</strain>
    </source>
</reference>
<dbReference type="RefSeq" id="WP_125549592.1">
    <property type="nucleotide sequence ID" value="NZ_JBGQPK010000012.1"/>
</dbReference>
<evidence type="ECO:0000313" key="1">
    <source>
        <dbReference type="EMBL" id="MFL2028885.1"/>
    </source>
</evidence>
<comment type="caution">
    <text evidence="1">The sequence shown here is derived from an EMBL/GenBank/DDBJ whole genome shotgun (WGS) entry which is preliminary data.</text>
</comment>
<proteinExistence type="predicted"/>